<keyword evidence="1" id="KW-0812">Transmembrane</keyword>
<dbReference type="EMBL" id="FUYE01000002">
    <property type="protein sequence ID" value="SKA82025.1"/>
    <property type="molecule type" value="Genomic_DNA"/>
</dbReference>
<keyword evidence="1" id="KW-0472">Membrane</keyword>
<evidence type="ECO:0000256" key="1">
    <source>
        <dbReference type="SAM" id="Phobius"/>
    </source>
</evidence>
<evidence type="ECO:0000313" key="3">
    <source>
        <dbReference type="EMBL" id="SKA82025.1"/>
    </source>
</evidence>
<feature type="transmembrane region" description="Helical" evidence="1">
    <location>
        <begin position="15"/>
        <end position="33"/>
    </location>
</feature>
<evidence type="ECO:0000313" key="4">
    <source>
        <dbReference type="Proteomes" id="UP000190774"/>
    </source>
</evidence>
<dbReference type="InterPro" id="IPR010768">
    <property type="entry name" value="GATase1-like"/>
</dbReference>
<dbReference type="RefSeq" id="WP_078812043.1">
    <property type="nucleotide sequence ID" value="NZ_FUYE01000002.1"/>
</dbReference>
<feature type="domain" description="Putative glutamine amidotransferase" evidence="2">
    <location>
        <begin position="437"/>
        <end position="601"/>
    </location>
</feature>
<name>A0A1T4WYU7_9BACT</name>
<dbReference type="InterPro" id="IPR029062">
    <property type="entry name" value="Class_I_gatase-like"/>
</dbReference>
<dbReference type="OrthoDB" id="9781333at2"/>
<proteinExistence type="predicted"/>
<feature type="transmembrane region" description="Helical" evidence="1">
    <location>
        <begin position="45"/>
        <end position="66"/>
    </location>
</feature>
<organism evidence="3 4">
    <name type="scientific">Prosthecobacter debontii</name>
    <dbReference type="NCBI Taxonomy" id="48467"/>
    <lineage>
        <taxon>Bacteria</taxon>
        <taxon>Pseudomonadati</taxon>
        <taxon>Verrucomicrobiota</taxon>
        <taxon>Verrucomicrobiia</taxon>
        <taxon>Verrucomicrobiales</taxon>
        <taxon>Verrucomicrobiaceae</taxon>
        <taxon>Prosthecobacter</taxon>
    </lineage>
</organism>
<dbReference type="Proteomes" id="UP000190774">
    <property type="component" value="Unassembled WGS sequence"/>
</dbReference>
<evidence type="ECO:0000259" key="2">
    <source>
        <dbReference type="Pfam" id="PF07090"/>
    </source>
</evidence>
<dbReference type="AlphaFoldDB" id="A0A1T4WYU7"/>
<dbReference type="PANTHER" id="PTHR37947:SF1">
    <property type="entry name" value="BLL2462 PROTEIN"/>
    <property type="match status" value="1"/>
</dbReference>
<sequence>MSSTTTLIFQHLERLWLALGLLVIVLGGVVWSYRRHSLRGVARWAAPLCKALVWLLLAACLLDPVWSRRQPMSGENEVIIVADNSASLNVAEIPESATRAMQMREALGADVQSPPTWLEELGRMFRVKTQIVDERLQSVTHFSKLDFSGSKSELHGALSTLRNGGTNSRVAAVVLVSDGIATDAVNEVDQASKVPVFPVRVGSQSPRPDLAIVDYSVAQTSFEDTPVTITAQIKGQGFADQEVAVCVLDEQGKVLITEKTRVPSDGVVQVVRLRVPAVKPGVSFYRLAVMAGDLVGKPEWKKLSQESTLRNNERHIAVDRGSGPYRVLYISGRPNWEYKFMRRALLGDDEIQLPSLIRIAKREPKFEWRGRTGETSNPLFRGFGQQAEAQRYDQPVLIRLGTRDAKELSDGFPKSPETLFGEYRAIVVDDLEASFFTQEQMNLIERFVSERGGALLMLGGQESYQAGGYDHTPLGRMLPVYLDRVSQAPALSNGRFNLTREGWLEPWTRLRASREQDEQRLAQMPGFQAVNQVFSIKPGASVLATVSSDEQESLPALTAQRFGEGRVAALTLGDMWRWGMRDEAASKDLERAWRQMMRWLVVDVPDRIQLVVSSLDGRVKLETRVRDEAFRPLDDAMVKIEVTGPEGKKSSLFAEPSLQEAGLFEAEFFSQVPGPYRVEATVETMATDEGRGSPMIIGQKVTGWAHDPVAKEFVSLEPQVDWMKQLAEESGGQVLDLNQLKQLPELLNNIRVPVEETVTEPLWHAPWIFALILGLLGAEWWMRRKGGLA</sequence>
<gene>
    <name evidence="3" type="ORF">SAMN02745166_00847</name>
</gene>
<accession>A0A1T4WYU7</accession>
<dbReference type="Gene3D" id="3.40.50.880">
    <property type="match status" value="1"/>
</dbReference>
<keyword evidence="4" id="KW-1185">Reference proteome</keyword>
<dbReference type="SUPFAM" id="SSF52317">
    <property type="entry name" value="Class I glutamine amidotransferase-like"/>
    <property type="match status" value="1"/>
</dbReference>
<dbReference type="STRING" id="48467.SAMN02745166_00847"/>
<dbReference type="PANTHER" id="PTHR37947">
    <property type="entry name" value="BLL2462 PROTEIN"/>
    <property type="match status" value="1"/>
</dbReference>
<protein>
    <submittedName>
        <fullName evidence="3">Uncharacterized membrane protein</fullName>
    </submittedName>
</protein>
<keyword evidence="1" id="KW-1133">Transmembrane helix</keyword>
<reference evidence="4" key="1">
    <citation type="submission" date="2017-02" db="EMBL/GenBank/DDBJ databases">
        <authorList>
            <person name="Varghese N."/>
            <person name="Submissions S."/>
        </authorList>
    </citation>
    <scope>NUCLEOTIDE SEQUENCE [LARGE SCALE GENOMIC DNA]</scope>
    <source>
        <strain evidence="4">ATCC 700200</strain>
    </source>
</reference>
<dbReference type="Pfam" id="PF07090">
    <property type="entry name" value="GATase1_like"/>
    <property type="match status" value="1"/>
</dbReference>